<evidence type="ECO:0000313" key="10">
    <source>
        <dbReference type="Proteomes" id="UP000288859"/>
    </source>
</evidence>
<comment type="subcellular location">
    <subcellularLocation>
        <location evidence="1">Nucleus</location>
    </subcellularLocation>
</comment>
<reference evidence="9 10" key="1">
    <citation type="submission" date="2017-03" db="EMBL/GenBank/DDBJ databases">
        <title>Genomes of endolithic fungi from Antarctica.</title>
        <authorList>
            <person name="Coleine C."/>
            <person name="Masonjones S."/>
            <person name="Stajich J.E."/>
        </authorList>
    </citation>
    <scope>NUCLEOTIDE SEQUENCE [LARGE SCALE GENOMIC DNA]</scope>
    <source>
        <strain evidence="9 10">CCFEE 6314</strain>
    </source>
</reference>
<keyword evidence="4" id="KW-0804">Transcription</keyword>
<dbReference type="Pfam" id="PF04082">
    <property type="entry name" value="Fungal_trans"/>
    <property type="match status" value="1"/>
</dbReference>
<keyword evidence="3" id="KW-0238">DNA-binding</keyword>
<dbReference type="InterPro" id="IPR029058">
    <property type="entry name" value="AB_hydrolase_fold"/>
</dbReference>
<dbReference type="GO" id="GO:0005634">
    <property type="term" value="C:nucleus"/>
    <property type="evidence" value="ECO:0007669"/>
    <property type="project" value="UniProtKB-SubCell"/>
</dbReference>
<dbReference type="InterPro" id="IPR007219">
    <property type="entry name" value="XnlR_reg_dom"/>
</dbReference>
<feature type="region of interest" description="Disordered" evidence="6">
    <location>
        <begin position="370"/>
        <end position="396"/>
    </location>
</feature>
<dbReference type="GO" id="GO:0006351">
    <property type="term" value="P:DNA-templated transcription"/>
    <property type="evidence" value="ECO:0007669"/>
    <property type="project" value="InterPro"/>
</dbReference>
<evidence type="ECO:0000259" key="8">
    <source>
        <dbReference type="Pfam" id="PF07859"/>
    </source>
</evidence>
<feature type="compositionally biased region" description="Polar residues" evidence="6">
    <location>
        <begin position="827"/>
        <end position="838"/>
    </location>
</feature>
<organism evidence="9 10">
    <name type="scientific">Exophiala mesophila</name>
    <name type="common">Black yeast-like fungus</name>
    <dbReference type="NCBI Taxonomy" id="212818"/>
    <lineage>
        <taxon>Eukaryota</taxon>
        <taxon>Fungi</taxon>
        <taxon>Dikarya</taxon>
        <taxon>Ascomycota</taxon>
        <taxon>Pezizomycotina</taxon>
        <taxon>Eurotiomycetes</taxon>
        <taxon>Chaetothyriomycetidae</taxon>
        <taxon>Chaetothyriales</taxon>
        <taxon>Herpotrichiellaceae</taxon>
        <taxon>Exophiala</taxon>
    </lineage>
</organism>
<dbReference type="SUPFAM" id="SSF53474">
    <property type="entry name" value="alpha/beta-Hydrolases"/>
    <property type="match status" value="1"/>
</dbReference>
<dbReference type="PANTHER" id="PTHR31845:SF39">
    <property type="entry name" value="TRANSCRIPTION FACTOR PBCR-RELATED"/>
    <property type="match status" value="1"/>
</dbReference>
<dbReference type="OrthoDB" id="3365636at2759"/>
<comment type="caution">
    <text evidence="9">The sequence shown here is derived from an EMBL/GenBank/DDBJ whole genome shotgun (WGS) entry which is preliminary data.</text>
</comment>
<dbReference type="InterPro" id="IPR051089">
    <property type="entry name" value="prtT"/>
</dbReference>
<dbReference type="EMBL" id="NAJM01000013">
    <property type="protein sequence ID" value="RVX72186.1"/>
    <property type="molecule type" value="Genomic_DNA"/>
</dbReference>
<protein>
    <recommendedName>
        <fullName evidence="11">Alpha/beta hydrolase fold-3 domain-containing protein</fullName>
    </recommendedName>
</protein>
<evidence type="ECO:0000256" key="6">
    <source>
        <dbReference type="SAM" id="MobiDB-lite"/>
    </source>
</evidence>
<dbReference type="PANTHER" id="PTHR31845">
    <property type="entry name" value="FINGER DOMAIN PROTEIN, PUTATIVE-RELATED"/>
    <property type="match status" value="1"/>
</dbReference>
<keyword evidence="5" id="KW-0539">Nucleus</keyword>
<evidence type="ECO:0000256" key="3">
    <source>
        <dbReference type="ARBA" id="ARBA00023125"/>
    </source>
</evidence>
<feature type="compositionally biased region" description="Polar residues" evidence="6">
    <location>
        <begin position="384"/>
        <end position="396"/>
    </location>
</feature>
<dbReference type="AlphaFoldDB" id="A0A438N8S9"/>
<dbReference type="GO" id="GO:0008270">
    <property type="term" value="F:zinc ion binding"/>
    <property type="evidence" value="ECO:0007669"/>
    <property type="project" value="InterPro"/>
</dbReference>
<evidence type="ECO:0008006" key="11">
    <source>
        <dbReference type="Google" id="ProtNLM"/>
    </source>
</evidence>
<proteinExistence type="predicted"/>
<dbReference type="Gene3D" id="3.40.50.1820">
    <property type="entry name" value="alpha/beta hydrolase"/>
    <property type="match status" value="1"/>
</dbReference>
<gene>
    <name evidence="9" type="ORF">B0A52_04390</name>
</gene>
<evidence type="ECO:0000313" key="9">
    <source>
        <dbReference type="EMBL" id="RVX72186.1"/>
    </source>
</evidence>
<feature type="compositionally biased region" description="Polar residues" evidence="6">
    <location>
        <begin position="346"/>
        <end position="360"/>
    </location>
</feature>
<dbReference type="Proteomes" id="UP000288859">
    <property type="component" value="Unassembled WGS sequence"/>
</dbReference>
<dbReference type="GO" id="GO:0000981">
    <property type="term" value="F:DNA-binding transcription factor activity, RNA polymerase II-specific"/>
    <property type="evidence" value="ECO:0007669"/>
    <property type="project" value="TreeGrafter"/>
</dbReference>
<feature type="compositionally biased region" description="Basic and acidic residues" evidence="6">
    <location>
        <begin position="839"/>
        <end position="850"/>
    </location>
</feature>
<name>A0A438N8S9_EXOME</name>
<keyword evidence="2" id="KW-0805">Transcription regulation</keyword>
<evidence type="ECO:0000256" key="1">
    <source>
        <dbReference type="ARBA" id="ARBA00004123"/>
    </source>
</evidence>
<evidence type="ECO:0000256" key="4">
    <source>
        <dbReference type="ARBA" id="ARBA00023163"/>
    </source>
</evidence>
<dbReference type="CDD" id="cd12148">
    <property type="entry name" value="fungal_TF_MHR"/>
    <property type="match status" value="1"/>
</dbReference>
<dbReference type="Pfam" id="PF07859">
    <property type="entry name" value="Abhydrolase_3"/>
    <property type="match status" value="1"/>
</dbReference>
<dbReference type="GO" id="GO:0000976">
    <property type="term" value="F:transcription cis-regulatory region binding"/>
    <property type="evidence" value="ECO:0007669"/>
    <property type="project" value="TreeGrafter"/>
</dbReference>
<dbReference type="InterPro" id="IPR013094">
    <property type="entry name" value="AB_hydrolase_3"/>
</dbReference>
<dbReference type="GO" id="GO:0016787">
    <property type="term" value="F:hydrolase activity"/>
    <property type="evidence" value="ECO:0007669"/>
    <property type="project" value="InterPro"/>
</dbReference>
<dbReference type="VEuPathDB" id="FungiDB:PV10_02196"/>
<dbReference type="VEuPathDB" id="FungiDB:PV10_06556"/>
<sequence length="947" mass="105206">MPEISKDWLEYEATHGGRFCLTGNAEEIIAQVQKLATAVGPPQPNTDPNLQIYDSSASSVPIRVYKPVNSENLPLCIFSHGGGFIAEDLDSEDGFCRWISKYTPCVVVSIDYRLGPKYKLPTMLEDVITAYDWVRDPSNRFVTEQTQIFAMGGSAGGALSLSLANHISEQRKAGNPVTRLAAVVALAPVILHPHHVVPEYLDVYKSYQENGTDVPIMDAAAMMTYFEAVNAVPNDSSIFAGLSPNLQDFPPTYIATCGADPLRDDGVVMAKMLEKAGVPIKHDHYPGLPHIFWIFPDFALSRVFAENLMMGIKQRRKRTDTRVAALEKEIAGLKAAIGNPAHESSPLASSSDSGWQNDPIVTQNATDEISAGEQPEHQLRWQEATENASSSDSNETIPGLVDATQLPFQLAKTLFTRFIDNVVPQYPVLAIGTNDDFSSLRITHPTLLLAIVTSASRGSDPALFRKLHYRLLSHVGHQVLVLGRRSLELVQAILAMEVWYDPPDDMDRLNFYMWIRISGIMVQQLGLWPWSKTTSPTSLARPSGGSDEKTLSEWRTAFAVFLSNSTVAISLRRPFTMVWSESMSDILDEFDRSCEHVNDKRLIAWVRLQVIAEEIETLRVKFMGVEERSPGTESPPADRSFMNILEGKLAEWRYANQSVTNSSLQIHFFYCRTKLYELAVFISQAQMHSLPIFPPRTGAQNHANPRQANTDMAYIRVVMSLIQSSHSILDTVIHFDIPTYLNCPTVTTVRALYAMQMIFTLYKSVKRQNSHIFDLIGEETLVAKFYANQIKDFFERAAGVDHFQVPRMALASLAKVTNYMLLSPSVETHQQDTSYTQDPDSRPGESRDNPPNDMDAILVTEIKSSGPSTQPSTTEPGTDLVGFNQEAAIEASFQPPPLDGCGLGAVGGAGDPSHIWSEFEIMALPCVAIDPSWLFPEEDYDLSHHVE</sequence>
<feature type="domain" description="Xylanolytic transcriptional activator regulatory" evidence="7">
    <location>
        <begin position="417"/>
        <end position="577"/>
    </location>
</feature>
<feature type="region of interest" description="Disordered" evidence="6">
    <location>
        <begin position="827"/>
        <end position="854"/>
    </location>
</feature>
<accession>A0A438N8S9</accession>
<feature type="region of interest" description="Disordered" evidence="6">
    <location>
        <begin position="341"/>
        <end position="360"/>
    </location>
</feature>
<evidence type="ECO:0000259" key="7">
    <source>
        <dbReference type="Pfam" id="PF04082"/>
    </source>
</evidence>
<evidence type="ECO:0000256" key="2">
    <source>
        <dbReference type="ARBA" id="ARBA00023015"/>
    </source>
</evidence>
<feature type="domain" description="Alpha/beta hydrolase fold-3" evidence="8">
    <location>
        <begin position="77"/>
        <end position="293"/>
    </location>
</feature>
<evidence type="ECO:0000256" key="5">
    <source>
        <dbReference type="ARBA" id="ARBA00023242"/>
    </source>
</evidence>